<dbReference type="GO" id="GO:0016791">
    <property type="term" value="F:phosphatase activity"/>
    <property type="evidence" value="ECO:0007669"/>
    <property type="project" value="TreeGrafter"/>
</dbReference>
<dbReference type="Gene3D" id="3.60.21.10">
    <property type="match status" value="2"/>
</dbReference>
<dbReference type="PANTHER" id="PTHR42850">
    <property type="entry name" value="METALLOPHOSPHOESTERASE"/>
    <property type="match status" value="1"/>
</dbReference>
<evidence type="ECO:0000313" key="4">
    <source>
        <dbReference type="Proteomes" id="UP001212997"/>
    </source>
</evidence>
<dbReference type="InterPro" id="IPR004843">
    <property type="entry name" value="Calcineurin-like_PHP"/>
</dbReference>
<dbReference type="Proteomes" id="UP001212997">
    <property type="component" value="Unassembled WGS sequence"/>
</dbReference>
<keyword evidence="4" id="KW-1185">Reference proteome</keyword>
<feature type="region of interest" description="Disordered" evidence="1">
    <location>
        <begin position="498"/>
        <end position="517"/>
    </location>
</feature>
<comment type="caution">
    <text evidence="3">The sequence shown here is derived from an EMBL/GenBank/DDBJ whole genome shotgun (WGS) entry which is preliminary data.</text>
</comment>
<evidence type="ECO:0000313" key="3">
    <source>
        <dbReference type="EMBL" id="KAJ3476214.1"/>
    </source>
</evidence>
<protein>
    <recommendedName>
        <fullName evidence="2">Calcineurin-like phosphoesterase domain-containing protein</fullName>
    </recommendedName>
</protein>
<dbReference type="GO" id="GO:0006798">
    <property type="term" value="P:polyphosphate catabolic process"/>
    <property type="evidence" value="ECO:0007669"/>
    <property type="project" value="TreeGrafter"/>
</dbReference>
<dbReference type="GO" id="GO:0000298">
    <property type="term" value="F:endopolyphosphatase activity"/>
    <property type="evidence" value="ECO:0007669"/>
    <property type="project" value="TreeGrafter"/>
</dbReference>
<reference evidence="3" key="1">
    <citation type="submission" date="2022-07" db="EMBL/GenBank/DDBJ databases">
        <title>Genome Sequence of Physisporinus lineatus.</title>
        <authorList>
            <person name="Buettner E."/>
        </authorList>
    </citation>
    <scope>NUCLEOTIDE SEQUENCE</scope>
    <source>
        <strain evidence="3">VT162</strain>
    </source>
</reference>
<feature type="region of interest" description="Disordered" evidence="1">
    <location>
        <begin position="195"/>
        <end position="218"/>
    </location>
</feature>
<dbReference type="Pfam" id="PF00149">
    <property type="entry name" value="Metallophos"/>
    <property type="match status" value="1"/>
</dbReference>
<feature type="domain" description="Calcineurin-like phosphoesterase" evidence="2">
    <location>
        <begin position="88"/>
        <end position="268"/>
    </location>
</feature>
<dbReference type="SUPFAM" id="SSF56300">
    <property type="entry name" value="Metallo-dependent phosphatases"/>
    <property type="match status" value="1"/>
</dbReference>
<gene>
    <name evidence="3" type="ORF">NLI96_g11313</name>
</gene>
<dbReference type="InterPro" id="IPR050126">
    <property type="entry name" value="Ap4A_hydrolase"/>
</dbReference>
<name>A0AAD5UW74_9APHY</name>
<dbReference type="GO" id="GO:0005737">
    <property type="term" value="C:cytoplasm"/>
    <property type="evidence" value="ECO:0007669"/>
    <property type="project" value="TreeGrafter"/>
</dbReference>
<organism evidence="3 4">
    <name type="scientific">Meripilus lineatus</name>
    <dbReference type="NCBI Taxonomy" id="2056292"/>
    <lineage>
        <taxon>Eukaryota</taxon>
        <taxon>Fungi</taxon>
        <taxon>Dikarya</taxon>
        <taxon>Basidiomycota</taxon>
        <taxon>Agaricomycotina</taxon>
        <taxon>Agaricomycetes</taxon>
        <taxon>Polyporales</taxon>
        <taxon>Meripilaceae</taxon>
        <taxon>Meripilus</taxon>
    </lineage>
</organism>
<accession>A0AAD5UW74</accession>
<dbReference type="InterPro" id="IPR029052">
    <property type="entry name" value="Metallo-depent_PP-like"/>
</dbReference>
<evidence type="ECO:0000256" key="1">
    <source>
        <dbReference type="SAM" id="MobiDB-lite"/>
    </source>
</evidence>
<proteinExistence type="predicted"/>
<dbReference type="PANTHER" id="PTHR42850:SF4">
    <property type="entry name" value="ZINC-DEPENDENT ENDOPOLYPHOSPHATASE"/>
    <property type="match status" value="1"/>
</dbReference>
<sequence>MIGVPTPSDIYKTIHTFSWFPHPLPASSNLLDWRLVASVPVGVRTTTSAQSAHNRLCAGRRSDSHFVLSNLPTDERASVIQCHLVSSSGPHRTFKLLTKLSYDNTKDVLIFTGDVVAKSSHEGSLSTLDFISANYQTTRTRARTRTTTTTNSDLKAKTDAQRIFGVRGNHDQLVVQWREWREWFEKLELPHPSSGIPPISFPNPNDGHNANPDLDTNADPEINGNADAEINAEKTRDVVGVKTGQDFLSLVEAEWALENERKEEEADSDEWVDVMRKKAEDTWREEWWRRIPEPGKGKHKKEWRMFGDHYWLARDMTKEQAKYFREMSLVLHIPQYHFFVVHAGLLPYDPKHSPKSSRQPLARVPKKEHHHHESLLRLSIPSVSEFQEYKPLDRPHHFIDEDIQLVTQGEEGYRVYGLGRLESRSTSLKEDKLRVMQEDAIIHDIPQNQDWWNLVNMRGVTKKGKITRLLDEGTLWAKLWNDQMDQCTGFDSQLHFHSPSYSSEDAEDDTSSDVSHPDSFPCMPSTVVYGHIASMGRDLRRWTKGLDSGCLYGGKLTALVLTKEGGEVASLPEDGDDQDLKGETLFGDDDAKVDARVVSVKCKAYRPPDDD</sequence>
<dbReference type="EMBL" id="JANAWD010000737">
    <property type="protein sequence ID" value="KAJ3476214.1"/>
    <property type="molecule type" value="Genomic_DNA"/>
</dbReference>
<evidence type="ECO:0000259" key="2">
    <source>
        <dbReference type="Pfam" id="PF00149"/>
    </source>
</evidence>
<dbReference type="AlphaFoldDB" id="A0AAD5UW74"/>